<feature type="compositionally biased region" description="Basic and acidic residues" evidence="11">
    <location>
        <begin position="175"/>
        <end position="188"/>
    </location>
</feature>
<dbReference type="RefSeq" id="XP_008817734.1">
    <property type="nucleotide sequence ID" value="XM_008819512.1"/>
</dbReference>
<dbReference type="InterPro" id="IPR000719">
    <property type="entry name" value="Prot_kinase_dom"/>
</dbReference>
<proteinExistence type="inferred from homology"/>
<reference evidence="13 14" key="1">
    <citation type="submission" date="2013-02" db="EMBL/GenBank/DDBJ databases">
        <title>The Genome Sequence of Plasmodium inui San Antonio 1.</title>
        <authorList>
            <consortium name="The Broad Institute Genome Sequencing Platform"/>
            <consortium name="The Broad Institute Genome Sequencing Center for Infectious Disease"/>
            <person name="Neafsey D."/>
            <person name="Cheeseman I."/>
            <person name="Volkman S."/>
            <person name="Adams J."/>
            <person name="Walker B."/>
            <person name="Young S.K."/>
            <person name="Zeng Q."/>
            <person name="Gargeya S."/>
            <person name="Fitzgerald M."/>
            <person name="Haas B."/>
            <person name="Abouelleil A."/>
            <person name="Alvarado L."/>
            <person name="Arachchi H.M."/>
            <person name="Berlin A.M."/>
            <person name="Chapman S.B."/>
            <person name="Dewar J."/>
            <person name="Goldberg J."/>
            <person name="Griggs A."/>
            <person name="Gujja S."/>
            <person name="Hansen M."/>
            <person name="Howarth C."/>
            <person name="Imamovic A."/>
            <person name="Larimer J."/>
            <person name="McCowan C."/>
            <person name="Murphy C."/>
            <person name="Neiman D."/>
            <person name="Pearson M."/>
            <person name="Priest M."/>
            <person name="Roberts A."/>
            <person name="Saif S."/>
            <person name="Shea T."/>
            <person name="Sisk P."/>
            <person name="Sykes S."/>
            <person name="Wortman J."/>
            <person name="Nusbaum C."/>
            <person name="Birren B."/>
        </authorList>
    </citation>
    <scope>NUCLEOTIDE SEQUENCE [LARGE SCALE GENOMIC DNA]</scope>
    <source>
        <strain evidence="13 14">San Antonio 1</strain>
    </source>
</reference>
<dbReference type="OrthoDB" id="377346at2759"/>
<organism evidence="13 14">
    <name type="scientific">Plasmodium inui San Antonio 1</name>
    <dbReference type="NCBI Taxonomy" id="1237626"/>
    <lineage>
        <taxon>Eukaryota</taxon>
        <taxon>Sar</taxon>
        <taxon>Alveolata</taxon>
        <taxon>Apicomplexa</taxon>
        <taxon>Aconoidasida</taxon>
        <taxon>Haemosporida</taxon>
        <taxon>Plasmodiidae</taxon>
        <taxon>Plasmodium</taxon>
        <taxon>Plasmodium (Plasmodium)</taxon>
    </lineage>
</organism>
<evidence type="ECO:0000313" key="13">
    <source>
        <dbReference type="EMBL" id="EUD65677.1"/>
    </source>
</evidence>
<dbReference type="FunFam" id="3.30.200.20:FF:000042">
    <property type="entry name" value="Aurora kinase A"/>
    <property type="match status" value="1"/>
</dbReference>
<dbReference type="GO" id="GO:0004674">
    <property type="term" value="F:protein serine/threonine kinase activity"/>
    <property type="evidence" value="ECO:0007669"/>
    <property type="project" value="UniProtKB-KW"/>
</dbReference>
<evidence type="ECO:0000256" key="1">
    <source>
        <dbReference type="ARBA" id="ARBA00022527"/>
    </source>
</evidence>
<keyword evidence="14" id="KW-1185">Reference proteome</keyword>
<evidence type="ECO:0000256" key="3">
    <source>
        <dbReference type="ARBA" id="ARBA00022741"/>
    </source>
</evidence>
<feature type="domain" description="Protein kinase" evidence="12">
    <location>
        <begin position="1244"/>
        <end position="1587"/>
    </location>
</feature>
<feature type="compositionally biased region" description="Low complexity" evidence="11">
    <location>
        <begin position="833"/>
        <end position="862"/>
    </location>
</feature>
<dbReference type="Gene3D" id="1.10.510.10">
    <property type="entry name" value="Transferase(Phosphotransferase) domain 1"/>
    <property type="match status" value="1"/>
</dbReference>
<dbReference type="InterPro" id="IPR008271">
    <property type="entry name" value="Ser/Thr_kinase_AS"/>
</dbReference>
<dbReference type="SMART" id="SM00220">
    <property type="entry name" value="S_TKc"/>
    <property type="match status" value="1"/>
</dbReference>
<feature type="compositionally biased region" description="Basic and acidic residues" evidence="11">
    <location>
        <begin position="1008"/>
        <end position="1021"/>
    </location>
</feature>
<feature type="compositionally biased region" description="Basic and acidic residues" evidence="11">
    <location>
        <begin position="289"/>
        <end position="314"/>
    </location>
</feature>
<feature type="compositionally biased region" description="Low complexity" evidence="11">
    <location>
        <begin position="1183"/>
        <end position="1195"/>
    </location>
</feature>
<feature type="compositionally biased region" description="Basic and acidic residues" evidence="11">
    <location>
        <begin position="865"/>
        <end position="874"/>
    </location>
</feature>
<dbReference type="SUPFAM" id="SSF56112">
    <property type="entry name" value="Protein kinase-like (PK-like)"/>
    <property type="match status" value="1"/>
</dbReference>
<feature type="region of interest" description="Disordered" evidence="11">
    <location>
        <begin position="1646"/>
        <end position="1666"/>
    </location>
</feature>
<keyword evidence="3 7" id="KW-0547">Nucleotide-binding</keyword>
<evidence type="ECO:0000256" key="8">
    <source>
        <dbReference type="PIRSR" id="PIRSR630616-3"/>
    </source>
</evidence>
<accession>W6ZY04</accession>
<feature type="compositionally biased region" description="Basic and acidic residues" evidence="11">
    <location>
        <begin position="215"/>
        <end position="229"/>
    </location>
</feature>
<feature type="binding site" evidence="7">
    <location>
        <begin position="1322"/>
        <end position="1324"/>
    </location>
    <ligand>
        <name>ATP</name>
        <dbReference type="ChEBI" id="CHEBI:30616"/>
    </ligand>
</feature>
<feature type="binding site" evidence="7 9">
    <location>
        <position position="1273"/>
    </location>
    <ligand>
        <name>ATP</name>
        <dbReference type="ChEBI" id="CHEBI:30616"/>
    </ligand>
</feature>
<evidence type="ECO:0000256" key="10">
    <source>
        <dbReference type="RuleBase" id="RU367134"/>
    </source>
</evidence>
<evidence type="ECO:0000256" key="2">
    <source>
        <dbReference type="ARBA" id="ARBA00022679"/>
    </source>
</evidence>
<feature type="compositionally biased region" description="Basic and acidic residues" evidence="11">
    <location>
        <begin position="556"/>
        <end position="571"/>
    </location>
</feature>
<dbReference type="InterPro" id="IPR017441">
    <property type="entry name" value="Protein_kinase_ATP_BS"/>
</dbReference>
<feature type="compositionally biased region" description="Basic and acidic residues" evidence="11">
    <location>
        <begin position="696"/>
        <end position="711"/>
    </location>
</feature>
<dbReference type="VEuPathDB" id="PlasmoDB:C922_03925"/>
<name>W6ZY04_9APIC</name>
<feature type="binding site" evidence="7">
    <location>
        <position position="1398"/>
    </location>
    <ligand>
        <name>ATP</name>
        <dbReference type="ChEBI" id="CHEBI:30616"/>
    </ligand>
</feature>
<feature type="region of interest" description="Disordered" evidence="11">
    <location>
        <begin position="995"/>
        <end position="1144"/>
    </location>
</feature>
<evidence type="ECO:0000313" key="14">
    <source>
        <dbReference type="Proteomes" id="UP000030640"/>
    </source>
</evidence>
<keyword evidence="1 10" id="KW-0723">Serine/threonine-protein kinase</keyword>
<evidence type="ECO:0000256" key="6">
    <source>
        <dbReference type="PIRSR" id="PIRSR630616-1"/>
    </source>
</evidence>
<dbReference type="InterPro" id="IPR030616">
    <property type="entry name" value="Aur-like"/>
</dbReference>
<feature type="compositionally biased region" description="Polar residues" evidence="11">
    <location>
        <begin position="876"/>
        <end position="897"/>
    </location>
</feature>
<comment type="catalytic activity">
    <reaction evidence="10">
        <text>L-seryl-[protein] + ATP = O-phospho-L-seryl-[protein] + ADP + H(+)</text>
        <dbReference type="Rhea" id="RHEA:17989"/>
        <dbReference type="Rhea" id="RHEA-COMP:9863"/>
        <dbReference type="Rhea" id="RHEA-COMP:11604"/>
        <dbReference type="ChEBI" id="CHEBI:15378"/>
        <dbReference type="ChEBI" id="CHEBI:29999"/>
        <dbReference type="ChEBI" id="CHEBI:30616"/>
        <dbReference type="ChEBI" id="CHEBI:83421"/>
        <dbReference type="ChEBI" id="CHEBI:456216"/>
        <dbReference type="EC" id="2.7.11.1"/>
    </reaction>
</comment>
<evidence type="ECO:0000256" key="5">
    <source>
        <dbReference type="ARBA" id="ARBA00022840"/>
    </source>
</evidence>
<feature type="compositionally biased region" description="Basic and acidic residues" evidence="11">
    <location>
        <begin position="823"/>
        <end position="832"/>
    </location>
</feature>
<dbReference type="PANTHER" id="PTHR24350">
    <property type="entry name" value="SERINE/THREONINE-PROTEIN KINASE IAL-RELATED"/>
    <property type="match status" value="1"/>
</dbReference>
<protein>
    <recommendedName>
        <fullName evidence="10">Aurora kinase</fullName>
        <ecNumber evidence="10">2.7.11.1</ecNumber>
    </recommendedName>
</protein>
<feature type="compositionally biased region" description="Basic and acidic residues" evidence="11">
    <location>
        <begin position="1083"/>
        <end position="1092"/>
    </location>
</feature>
<feature type="region of interest" description="Disordered" evidence="11">
    <location>
        <begin position="1"/>
        <end position="50"/>
    </location>
</feature>
<feature type="cross-link" description="Glycyl lysine isopeptide (Lys-Gly) (interchain with G-Cter in SUMO2)" evidence="8">
    <location>
        <position position="1370"/>
    </location>
</feature>
<keyword evidence="2 10" id="KW-0808">Transferase</keyword>
<evidence type="ECO:0000256" key="11">
    <source>
        <dbReference type="SAM" id="MobiDB-lite"/>
    </source>
</evidence>
<feature type="compositionally biased region" description="Low complexity" evidence="11">
    <location>
        <begin position="898"/>
        <end position="910"/>
    </location>
</feature>
<dbReference type="InterPro" id="IPR011009">
    <property type="entry name" value="Kinase-like_dom_sf"/>
</dbReference>
<dbReference type="GeneID" id="20039199"/>
<dbReference type="PROSITE" id="PS00107">
    <property type="entry name" value="PROTEIN_KINASE_ATP"/>
    <property type="match status" value="1"/>
</dbReference>
<feature type="compositionally biased region" description="Polar residues" evidence="11">
    <location>
        <begin position="917"/>
        <end position="927"/>
    </location>
</feature>
<feature type="region of interest" description="Disordered" evidence="11">
    <location>
        <begin position="1183"/>
        <end position="1209"/>
    </location>
</feature>
<evidence type="ECO:0000256" key="9">
    <source>
        <dbReference type="PROSITE-ProRule" id="PRU10141"/>
    </source>
</evidence>
<feature type="active site" description="Proton acceptor" evidence="6">
    <location>
        <position position="1368"/>
    </location>
</feature>
<evidence type="ECO:0000256" key="7">
    <source>
        <dbReference type="PIRSR" id="PIRSR630616-2"/>
    </source>
</evidence>
<dbReference type="GO" id="GO:0005524">
    <property type="term" value="F:ATP binding"/>
    <property type="evidence" value="ECO:0007669"/>
    <property type="project" value="UniProtKB-UniRule"/>
</dbReference>
<dbReference type="Proteomes" id="UP000030640">
    <property type="component" value="Unassembled WGS sequence"/>
</dbReference>
<dbReference type="CDD" id="cd14007">
    <property type="entry name" value="STKc_Aurora"/>
    <property type="match status" value="1"/>
</dbReference>
<feature type="compositionally biased region" description="Basic and acidic residues" evidence="11">
    <location>
        <begin position="414"/>
        <end position="459"/>
    </location>
</feature>
<feature type="compositionally biased region" description="Basic and acidic residues" evidence="11">
    <location>
        <begin position="522"/>
        <end position="533"/>
    </location>
</feature>
<dbReference type="EC" id="2.7.11.1" evidence="10"/>
<feature type="compositionally biased region" description="Low complexity" evidence="11">
    <location>
        <begin position="1127"/>
        <end position="1140"/>
    </location>
</feature>
<comment type="similarity">
    <text evidence="10">Belongs to the protein kinase superfamily. Ser/Thr protein kinase family. Aurora subfamily.</text>
</comment>
<dbReference type="Pfam" id="PF00069">
    <property type="entry name" value="Pkinase"/>
    <property type="match status" value="1"/>
</dbReference>
<evidence type="ECO:0000259" key="12">
    <source>
        <dbReference type="PROSITE" id="PS50011"/>
    </source>
</evidence>
<feature type="region of interest" description="Disordered" evidence="11">
    <location>
        <begin position="174"/>
        <end position="337"/>
    </location>
</feature>
<keyword evidence="5 7" id="KW-0067">ATP-binding</keyword>
<dbReference type="PROSITE" id="PS00108">
    <property type="entry name" value="PROTEIN_KINASE_ST"/>
    <property type="match status" value="1"/>
</dbReference>
<feature type="region of interest" description="Disordered" evidence="11">
    <location>
        <begin position="791"/>
        <end position="969"/>
    </location>
</feature>
<feature type="compositionally biased region" description="Basic and acidic residues" evidence="11">
    <location>
        <begin position="1652"/>
        <end position="1666"/>
    </location>
</feature>
<keyword evidence="4 10" id="KW-0418">Kinase</keyword>
<evidence type="ECO:0000256" key="4">
    <source>
        <dbReference type="ARBA" id="ARBA00022777"/>
    </source>
</evidence>
<comment type="catalytic activity">
    <reaction evidence="10">
        <text>L-threonyl-[protein] + ATP = O-phospho-L-threonyl-[protein] + ADP + H(+)</text>
        <dbReference type="Rhea" id="RHEA:46608"/>
        <dbReference type="Rhea" id="RHEA-COMP:11060"/>
        <dbReference type="Rhea" id="RHEA-COMP:11605"/>
        <dbReference type="ChEBI" id="CHEBI:15378"/>
        <dbReference type="ChEBI" id="CHEBI:30013"/>
        <dbReference type="ChEBI" id="CHEBI:30616"/>
        <dbReference type="ChEBI" id="CHEBI:61977"/>
        <dbReference type="ChEBI" id="CHEBI:456216"/>
        <dbReference type="EC" id="2.7.11.1"/>
    </reaction>
</comment>
<feature type="region of interest" description="Disordered" evidence="11">
    <location>
        <begin position="380"/>
        <end position="496"/>
    </location>
</feature>
<dbReference type="EMBL" id="KI965477">
    <property type="protein sequence ID" value="EUD65677.1"/>
    <property type="molecule type" value="Genomic_DNA"/>
</dbReference>
<gene>
    <name evidence="13" type="ORF">C922_03925</name>
</gene>
<feature type="compositionally biased region" description="Basic and acidic residues" evidence="11">
    <location>
        <begin position="380"/>
        <end position="404"/>
    </location>
</feature>
<sequence>MNTHRPRNNHVSINTKSCPDDNATQRRNRNRETNNEQPQQAEKSNNERRINSAHAVMYASRGSDRSNPHSEKADAITKRANLISVQRQLPSIFSNTGKEKREVKWGLVRRGDYYTQGNNTTHVHGADLCDEKLRTENRLNSSGRKTNPSLTIRTHLTQKRDVLLRQKNNNSWDLASKRKVDREEVLENKRRKPSHSHDRGGYATGSAISCGTVADMKEQRRGEEAEHPRRSGTGEGGRTGQAGRTVDVPHVTHPTLVGSIGGSLPMREQTRRDELGGGNPGMGPCVRSRTSERTSQETEERLHESSAFPPRDDVQSDDVEEVSLKGGSRRDYPWGMHRKPRGNLSHGFYAEVVTDDENTTVGTIPKGDPPNREEVDGRIKCKEQRGREEKGVRAGQADQREAPLNRDTSISAIKEGDGKEGCIHSREDSSLFRQRSIGEERKDNIAVERTDDIVVEKVSRWIPHPASRDKCDERDKKALPGGGHTQEGSKKGLHGTHLFTEIKKAYEGRVSDDLLPNHPMKKTADHDAERKNELLPALRRRGELSSHNFSDDSEVEKELRRTYRSAQREEAPPPNRRFAAHTLSSNSKNIKTIKGNFKQAEKKGIPASQKMSAIPRVAATQLRRTDDRGMVQNEGQRKNIIFASGQMDRHNSRATFTRGFSRREGGMDTPGGADKASAPGGAEPLSCHLATRLPLPKKEKDRSDKIPEVKKSYGPLSSSRGMATHGRNLPGVEASVIGTMKGQPWGGPKMGAKESTNQMDDITKTVEGPTPLLPRTNLVVVDEERIKRHKGIGGNRGIQSHKYVLSRRDAPSRGQQAKTTDVGAKRNPREQHSSNMSSISSSSGKTSGALLSSASSSSLRGSKVCARERREKITSHLYTQSSRNALAKDGNTSATTKRNNSSSHNNNRSNAAPMSKRSANTIGSNSHLSKRIPVVPISKCRGKAPGNAGNAENRGKSGNQEDASKIGSADVIESRRNAEEKHNKDEPLRCNLTHFANSKKGTQNSHQNYKDPISEEMERHKREQKKKKNVKSNSIPPRNMNRRRRSDNSNNIFLGGSHDCGGEGEDGEGKKKGGGNRASSFRKRSDSYDERGKHSKGGGSTSDRVRRSCDGEESSPAKNTLSDNSRMKNSSMQDSSSSASQRERKEMSYFEWLAKEKRKKEEGISTGEASVVGEAAVAGEAASVGAAPSAEGGSANAEDTPRQMSEKNPLSDALQDEHYHLMLQPLSAFNLKQNERNYEQDDFIVDKNPIGNGRTGLVFKAIIKKANEYVALKVMAKDTIASLNIERQVLKEIIIQASLNHKNILQLIAYFEDRTRLFLILELANGGSIRNKMKSDAQPLPEEQVALYVYQIADALAYLHKFNIIHRDLKPDNILLHHSHDDPKGDQIYKYGTVKIADFGFSCQLKNKRQKRSTFCGTVDYMPPEIINQIPYDCNVDLWCLGIVIFELLVGFPPFTDDTQERIFSQIKELNFHFPKAISLQARDLILKPLHLLLLLIIALASRARGGNPGGVSDGGGGGAVFSRDFDKDMSELDLSGLEEEIEGIDEIAHKDYYQYVTQLYVYVRVDEKYRTFRNHLSLIRLGEKYMTLLQNAMMNVQMKKTGLGILTCFYQDKAITENLVTYFLMQKEVDFLEVGFDRRFPEGRSAPIVDVDGRSEPQNKPDEEL</sequence>
<feature type="compositionally biased region" description="Basic and acidic residues" evidence="11">
    <location>
        <begin position="466"/>
        <end position="478"/>
    </location>
</feature>
<feature type="compositionally biased region" description="Polar residues" evidence="11">
    <location>
        <begin position="995"/>
        <end position="1007"/>
    </location>
</feature>
<feature type="region of interest" description="Disordered" evidence="11">
    <location>
        <begin position="510"/>
        <end position="585"/>
    </location>
</feature>
<feature type="region of interest" description="Disordered" evidence="11">
    <location>
        <begin position="660"/>
        <end position="728"/>
    </location>
</feature>
<dbReference type="PROSITE" id="PS50011">
    <property type="entry name" value="PROTEIN_KINASE_DOM"/>
    <property type="match status" value="1"/>
</dbReference>
<feature type="binding site" evidence="7">
    <location>
        <position position="1254"/>
    </location>
    <ligand>
        <name>ATP</name>
        <dbReference type="ChEBI" id="CHEBI:30616"/>
    </ligand>
</feature>